<evidence type="ECO:0000313" key="4">
    <source>
        <dbReference type="Proteomes" id="UP000065511"/>
    </source>
</evidence>
<dbReference type="AlphaFoldDB" id="A0A0S3KEF4"/>
<evidence type="ECO:0000259" key="1">
    <source>
        <dbReference type="Pfam" id="PF07563"/>
    </source>
</evidence>
<feature type="domain" description="DUF1541" evidence="1">
    <location>
        <begin position="22"/>
        <end position="69"/>
    </location>
</feature>
<sequence>MKIKKQYLEKAVQPKFQIDDLATVSAGYVSGMRNTAVRILAIHDTRAYTVSYMPTNGEQLVVNYKWIVQEEIVDSGKEKLKEGKMVLLNADHSIGMEGAKSVIEASLSTTAYKVEYLTTSSERIKHQGWLIEDDLIELVKE</sequence>
<dbReference type="Gene3D" id="2.30.30.1210">
    <property type="entry name" value="Domain of unknown function DUF1541"/>
    <property type="match status" value="1"/>
</dbReference>
<dbReference type="InterPro" id="IPR011438">
    <property type="entry name" value="DUF1541"/>
</dbReference>
<reference evidence="3 5" key="1">
    <citation type="submission" date="2014-12" db="EMBL/GenBank/DDBJ databases">
        <title>Draft genome sequences of 29 type strains of Enterococci.</title>
        <authorList>
            <person name="Zhong Z."/>
            <person name="Sun Z."/>
            <person name="Liu W."/>
            <person name="Zhang W."/>
            <person name="Zhang H."/>
        </authorList>
    </citation>
    <scope>NUCLEOTIDE SEQUENCE [LARGE SCALE GENOMIC DNA]</scope>
    <source>
        <strain evidence="3 5">DSM 22801</strain>
    </source>
</reference>
<reference evidence="2 4" key="2">
    <citation type="submission" date="2015-12" db="EMBL/GenBank/DDBJ databases">
        <authorList>
            <person name="Lauer A."/>
            <person name="Humrighouse B."/>
            <person name="Loparev V."/>
            <person name="Shewmaker P.L."/>
            <person name="Whitney A.M."/>
            <person name="McLaughlin R.W."/>
        </authorList>
    </citation>
    <scope>NUCLEOTIDE SEQUENCE [LARGE SCALE GENOMIC DNA]</scope>
    <source>
        <strain evidence="2 4">LMG 23085</strain>
    </source>
</reference>
<protein>
    <recommendedName>
        <fullName evidence="1">DUF1541 domain-containing protein</fullName>
    </recommendedName>
</protein>
<gene>
    <name evidence="2" type="ORF">ATZ33_14970</name>
    <name evidence="3" type="ORF">RV15_GL000045</name>
</gene>
<dbReference type="Proteomes" id="UP000065511">
    <property type="component" value="Chromosome"/>
</dbReference>
<dbReference type="RefSeq" id="WP_071876055.1">
    <property type="nucleotide sequence ID" value="NZ_JXLC01000001.1"/>
</dbReference>
<dbReference type="EMBL" id="JXLC01000001">
    <property type="protein sequence ID" value="OJG93443.1"/>
    <property type="molecule type" value="Genomic_DNA"/>
</dbReference>
<dbReference type="KEGG" id="ess:ATZ33_14970"/>
<evidence type="ECO:0000313" key="2">
    <source>
        <dbReference type="EMBL" id="ALS02629.1"/>
    </source>
</evidence>
<evidence type="ECO:0000313" key="3">
    <source>
        <dbReference type="EMBL" id="OJG93443.1"/>
    </source>
</evidence>
<name>A0A0S3KEF4_9ENTE</name>
<organism evidence="3 5">
    <name type="scientific">Enterococcus silesiacus</name>
    <dbReference type="NCBI Taxonomy" id="332949"/>
    <lineage>
        <taxon>Bacteria</taxon>
        <taxon>Bacillati</taxon>
        <taxon>Bacillota</taxon>
        <taxon>Bacilli</taxon>
        <taxon>Lactobacillales</taxon>
        <taxon>Enterococcaceae</taxon>
        <taxon>Enterococcus</taxon>
    </lineage>
</organism>
<dbReference type="EMBL" id="CP013614">
    <property type="protein sequence ID" value="ALS02629.1"/>
    <property type="molecule type" value="Genomic_DNA"/>
</dbReference>
<dbReference type="Pfam" id="PF07563">
    <property type="entry name" value="DUF1541"/>
    <property type="match status" value="2"/>
</dbReference>
<dbReference type="OrthoDB" id="1701949at2"/>
<feature type="domain" description="DUF1541" evidence="1">
    <location>
        <begin position="83"/>
        <end position="132"/>
    </location>
</feature>
<keyword evidence="4" id="KW-1185">Reference proteome</keyword>
<evidence type="ECO:0000313" key="5">
    <source>
        <dbReference type="Proteomes" id="UP000183039"/>
    </source>
</evidence>
<proteinExistence type="predicted"/>
<accession>A0A0S3KEF4</accession>
<dbReference type="Proteomes" id="UP000183039">
    <property type="component" value="Unassembled WGS sequence"/>
</dbReference>